<dbReference type="EMBL" id="QRBB01000001">
    <property type="protein sequence ID" value="RDS76738.1"/>
    <property type="molecule type" value="Genomic_DNA"/>
</dbReference>
<dbReference type="InterPro" id="IPR008792">
    <property type="entry name" value="PQQD"/>
</dbReference>
<proteinExistence type="predicted"/>
<reference evidence="1 2" key="1">
    <citation type="submission" date="2018-07" db="EMBL/GenBank/DDBJ databases">
        <title>Erythrobacter nanhaiensis sp. nov., a novel member of the genus Erythrobacter isolated from the South China Sea.</title>
        <authorList>
            <person name="Chen X."/>
            <person name="Liu J."/>
        </authorList>
    </citation>
    <scope>NUCLEOTIDE SEQUENCE [LARGE SCALE GENOMIC DNA]</scope>
    <source>
        <strain evidence="1 2">S-5</strain>
    </source>
</reference>
<dbReference type="Pfam" id="PF05402">
    <property type="entry name" value="PqqD"/>
    <property type="match status" value="1"/>
</dbReference>
<sequence>MESGASERVYVPAHDVLVSDIDDTKVLMSIERGQFVELNATGSAIWERLDGKKSVGEIVRELQTLYDIPQEACEAQVCAFLTDLRDHSLIAPVD</sequence>
<evidence type="ECO:0000313" key="2">
    <source>
        <dbReference type="Proteomes" id="UP000254101"/>
    </source>
</evidence>
<dbReference type="AlphaFoldDB" id="A0A395LID2"/>
<accession>A0A395LID2</accession>
<gene>
    <name evidence="1" type="ORF">DL238_03360</name>
</gene>
<evidence type="ECO:0000313" key="1">
    <source>
        <dbReference type="EMBL" id="RDS76738.1"/>
    </source>
</evidence>
<organism evidence="1 2">
    <name type="scientific">Alteriqipengyuania lutimaris</name>
    <dbReference type="NCBI Taxonomy" id="1538146"/>
    <lineage>
        <taxon>Bacteria</taxon>
        <taxon>Pseudomonadati</taxon>
        <taxon>Pseudomonadota</taxon>
        <taxon>Alphaproteobacteria</taxon>
        <taxon>Sphingomonadales</taxon>
        <taxon>Erythrobacteraceae</taxon>
        <taxon>Alteriqipengyuania</taxon>
    </lineage>
</organism>
<dbReference type="OrthoDB" id="7410393at2"/>
<comment type="caution">
    <text evidence="1">The sequence shown here is derived from an EMBL/GenBank/DDBJ whole genome shotgun (WGS) entry which is preliminary data.</text>
</comment>
<dbReference type="RefSeq" id="WP_115490962.1">
    <property type="nucleotide sequence ID" value="NZ_JACHWW010000001.1"/>
</dbReference>
<dbReference type="Gene3D" id="1.10.10.1150">
    <property type="entry name" value="Coenzyme PQQ synthesis protein D (PqqD)"/>
    <property type="match status" value="1"/>
</dbReference>
<name>A0A395LID2_9SPHN</name>
<dbReference type="Proteomes" id="UP000254101">
    <property type="component" value="Unassembled WGS sequence"/>
</dbReference>
<protein>
    <submittedName>
        <fullName evidence="1">PqqD family protein</fullName>
    </submittedName>
</protein>
<keyword evidence="2" id="KW-1185">Reference proteome</keyword>
<dbReference type="InterPro" id="IPR041881">
    <property type="entry name" value="PqqD_sf"/>
</dbReference>